<evidence type="ECO:0000256" key="5">
    <source>
        <dbReference type="ARBA" id="ARBA00022989"/>
    </source>
</evidence>
<sequence length="233" mass="26328">MDLISMFPLQELVVVFTVASDVGVDIVGKVERDIPKDFPKNPAETVRYASAHAHLGKIANRHKSFAYTLIFCHRGRLPWKVGRKRGRLNISGRRENPNVGSCYTVNFNLQCKVTNETKVAAFINLTIFEGPLLLIFCKYVSFLLCFIETSGSTMKPTMLNGRVVKALRKWHEKHYVKYFERILTDFDGESPPGKRDCGFALPKERGLTELTDDYSFGFNIRACQLVLGAGAMQ</sequence>
<evidence type="ECO:0000256" key="2">
    <source>
        <dbReference type="ARBA" id="ARBA00006574"/>
    </source>
</evidence>
<keyword evidence="8" id="KW-0418">Kinase</keyword>
<keyword evidence="4" id="KW-0611">Plant defense</keyword>
<reference evidence="8" key="1">
    <citation type="journal article" date="2019" name="Sci. Rep.">
        <title>Draft genome of Tanacetum cinerariifolium, the natural source of mosquito coil.</title>
        <authorList>
            <person name="Yamashiro T."/>
            <person name="Shiraishi A."/>
            <person name="Satake H."/>
            <person name="Nakayama K."/>
        </authorList>
    </citation>
    <scope>NUCLEOTIDE SEQUENCE</scope>
</reference>
<keyword evidence="6" id="KW-0472">Membrane</keyword>
<keyword evidence="7" id="KW-0568">Pathogenesis-related protein</keyword>
<comment type="similarity">
    <text evidence="2">Belongs to the MLO family.</text>
</comment>
<keyword evidence="3" id="KW-0812">Transmembrane</keyword>
<proteinExistence type="inferred from homology"/>
<evidence type="ECO:0000256" key="6">
    <source>
        <dbReference type="ARBA" id="ARBA00023136"/>
    </source>
</evidence>
<dbReference type="GO" id="GO:0016301">
    <property type="term" value="F:kinase activity"/>
    <property type="evidence" value="ECO:0007669"/>
    <property type="project" value="UniProtKB-KW"/>
</dbReference>
<evidence type="ECO:0000313" key="8">
    <source>
        <dbReference type="EMBL" id="GEZ37178.1"/>
    </source>
</evidence>
<organism evidence="8">
    <name type="scientific">Tanacetum cinerariifolium</name>
    <name type="common">Dalmatian daisy</name>
    <name type="synonym">Chrysanthemum cinerariifolium</name>
    <dbReference type="NCBI Taxonomy" id="118510"/>
    <lineage>
        <taxon>Eukaryota</taxon>
        <taxon>Viridiplantae</taxon>
        <taxon>Streptophyta</taxon>
        <taxon>Embryophyta</taxon>
        <taxon>Tracheophyta</taxon>
        <taxon>Spermatophyta</taxon>
        <taxon>Magnoliopsida</taxon>
        <taxon>eudicotyledons</taxon>
        <taxon>Gunneridae</taxon>
        <taxon>Pentapetalae</taxon>
        <taxon>asterids</taxon>
        <taxon>campanulids</taxon>
        <taxon>Asterales</taxon>
        <taxon>Asteraceae</taxon>
        <taxon>Asteroideae</taxon>
        <taxon>Anthemideae</taxon>
        <taxon>Anthemidinae</taxon>
        <taxon>Tanacetum</taxon>
    </lineage>
</organism>
<accession>A0A699I9S2</accession>
<comment type="caution">
    <text evidence="8">The sequence shown here is derived from an EMBL/GenBank/DDBJ whole genome shotgun (WGS) entry which is preliminary data.</text>
</comment>
<dbReference type="InterPro" id="IPR004326">
    <property type="entry name" value="Mlo"/>
</dbReference>
<evidence type="ECO:0000256" key="1">
    <source>
        <dbReference type="ARBA" id="ARBA00004141"/>
    </source>
</evidence>
<protein>
    <submittedName>
        <fullName evidence="8">Casein kinase 1-like protein HD16</fullName>
    </submittedName>
</protein>
<dbReference type="Pfam" id="PF03094">
    <property type="entry name" value="Mlo"/>
    <property type="match status" value="1"/>
</dbReference>
<comment type="subcellular location">
    <subcellularLocation>
        <location evidence="1">Membrane</location>
        <topology evidence="1">Multi-pass membrane protein</topology>
    </subcellularLocation>
</comment>
<dbReference type="GO" id="GO:0016020">
    <property type="term" value="C:membrane"/>
    <property type="evidence" value="ECO:0007669"/>
    <property type="project" value="UniProtKB-SubCell"/>
</dbReference>
<dbReference type="GO" id="GO:0006952">
    <property type="term" value="P:defense response"/>
    <property type="evidence" value="ECO:0007669"/>
    <property type="project" value="UniProtKB-KW"/>
</dbReference>
<evidence type="ECO:0000256" key="3">
    <source>
        <dbReference type="ARBA" id="ARBA00022692"/>
    </source>
</evidence>
<gene>
    <name evidence="8" type="ORF">Tci_509151</name>
</gene>
<keyword evidence="8" id="KW-0808">Transferase</keyword>
<evidence type="ECO:0000256" key="4">
    <source>
        <dbReference type="ARBA" id="ARBA00022821"/>
    </source>
</evidence>
<name>A0A699I9S2_TANCI</name>
<dbReference type="AlphaFoldDB" id="A0A699I9S2"/>
<evidence type="ECO:0000256" key="7">
    <source>
        <dbReference type="ARBA" id="ARBA00023265"/>
    </source>
</evidence>
<keyword evidence="5" id="KW-1133">Transmembrane helix</keyword>
<feature type="non-terminal residue" evidence="8">
    <location>
        <position position="233"/>
    </location>
</feature>
<dbReference type="EMBL" id="BKCJ010270985">
    <property type="protein sequence ID" value="GEZ37178.1"/>
    <property type="molecule type" value="Genomic_DNA"/>
</dbReference>